<evidence type="ECO:0000256" key="4">
    <source>
        <dbReference type="ARBA" id="ARBA00022980"/>
    </source>
</evidence>
<organism evidence="8 9">
    <name type="scientific">Eiseniibacteriota bacterium</name>
    <dbReference type="NCBI Taxonomy" id="2212470"/>
    <lineage>
        <taxon>Bacteria</taxon>
        <taxon>Candidatus Eiseniibacteriota</taxon>
    </lineage>
</organism>
<dbReference type="PANTHER" id="PTHR11229:SF16">
    <property type="entry name" value="LARGE RIBOSOMAL SUBUNIT PROTEIN UL3C"/>
    <property type="match status" value="1"/>
</dbReference>
<reference evidence="8" key="1">
    <citation type="submission" date="2021-05" db="EMBL/GenBank/DDBJ databases">
        <title>Energy efficiency and biological interactions define the core microbiome of deep oligotrophic groundwater.</title>
        <authorList>
            <person name="Mehrshad M."/>
            <person name="Lopez-Fernandez M."/>
            <person name="Bell E."/>
            <person name="Bernier-Latmani R."/>
            <person name="Bertilsson S."/>
            <person name="Dopson M."/>
        </authorList>
    </citation>
    <scope>NUCLEOTIDE SEQUENCE</scope>
    <source>
        <strain evidence="8">Modern_marine.mb.64</strain>
    </source>
</reference>
<keyword evidence="2 7" id="KW-0699">rRNA-binding</keyword>
<evidence type="ECO:0000313" key="8">
    <source>
        <dbReference type="EMBL" id="MBU2691119.1"/>
    </source>
</evidence>
<accession>A0A948W643</accession>
<comment type="subunit">
    <text evidence="7">Part of the 50S ribosomal subunit. Forms a cluster with proteins L14 and L19.</text>
</comment>
<dbReference type="InterPro" id="IPR009000">
    <property type="entry name" value="Transl_B-barrel_sf"/>
</dbReference>
<dbReference type="GO" id="GO:0019843">
    <property type="term" value="F:rRNA binding"/>
    <property type="evidence" value="ECO:0007669"/>
    <property type="project" value="UniProtKB-UniRule"/>
</dbReference>
<dbReference type="HAMAP" id="MF_01325_B">
    <property type="entry name" value="Ribosomal_uL3_B"/>
    <property type="match status" value="1"/>
</dbReference>
<keyword evidence="3 7" id="KW-0694">RNA-binding</keyword>
<evidence type="ECO:0000256" key="3">
    <source>
        <dbReference type="ARBA" id="ARBA00022884"/>
    </source>
</evidence>
<comment type="caution">
    <text evidence="8">The sequence shown here is derived from an EMBL/GenBank/DDBJ whole genome shotgun (WGS) entry which is preliminary data.</text>
</comment>
<keyword evidence="4 7" id="KW-0689">Ribosomal protein</keyword>
<dbReference type="SUPFAM" id="SSF50447">
    <property type="entry name" value="Translation proteins"/>
    <property type="match status" value="1"/>
</dbReference>
<dbReference type="PANTHER" id="PTHR11229">
    <property type="entry name" value="50S RIBOSOMAL PROTEIN L3"/>
    <property type="match status" value="1"/>
</dbReference>
<comment type="similarity">
    <text evidence="1 7">Belongs to the universal ribosomal protein uL3 family.</text>
</comment>
<dbReference type="FunFam" id="2.40.30.10:FF:000004">
    <property type="entry name" value="50S ribosomal protein L3"/>
    <property type="match status" value="1"/>
</dbReference>
<dbReference type="Gene3D" id="3.30.160.810">
    <property type="match status" value="1"/>
</dbReference>
<evidence type="ECO:0000256" key="7">
    <source>
        <dbReference type="HAMAP-Rule" id="MF_01325"/>
    </source>
</evidence>
<dbReference type="FunFam" id="3.30.160.810:FF:000001">
    <property type="entry name" value="50S ribosomal protein L3"/>
    <property type="match status" value="1"/>
</dbReference>
<protein>
    <recommendedName>
        <fullName evidence="6 7">Large ribosomal subunit protein uL3</fullName>
    </recommendedName>
</protein>
<evidence type="ECO:0000256" key="2">
    <source>
        <dbReference type="ARBA" id="ARBA00022730"/>
    </source>
</evidence>
<evidence type="ECO:0000256" key="6">
    <source>
        <dbReference type="ARBA" id="ARBA00035243"/>
    </source>
</evidence>
<dbReference type="GO" id="GO:0006412">
    <property type="term" value="P:translation"/>
    <property type="evidence" value="ECO:0007669"/>
    <property type="project" value="UniProtKB-UniRule"/>
</dbReference>
<sequence>MNTLIGKKIGMTQIYSETGELNPVTVLEVGPCRVAQVRTPKVDGYSAVQLGYGEIKDKQMNKPRRGHFDKWGVPPSRHLMEVRCEPEAHKPGDTLSVEMFKVGELVHIIARSKGRGFQGVVKRHGFHGGPETHGCKTHDSPGSIGASAYPSHVMKGKKLPGQMGNARITIKNLKVVGVDTERNLLMVKGSVPGARNGIIMVRSTGRMAKR</sequence>
<dbReference type="InterPro" id="IPR019927">
    <property type="entry name" value="Ribosomal_uL3_bac/org-type"/>
</dbReference>
<evidence type="ECO:0000256" key="5">
    <source>
        <dbReference type="ARBA" id="ARBA00023274"/>
    </source>
</evidence>
<dbReference type="InterPro" id="IPR000597">
    <property type="entry name" value="Ribosomal_uL3"/>
</dbReference>
<gene>
    <name evidence="7 8" type="primary">rplC</name>
    <name evidence="8" type="ORF">KJ970_09325</name>
</gene>
<dbReference type="Proteomes" id="UP000777784">
    <property type="component" value="Unassembled WGS sequence"/>
</dbReference>
<dbReference type="GO" id="GO:0003735">
    <property type="term" value="F:structural constituent of ribosome"/>
    <property type="evidence" value="ECO:0007669"/>
    <property type="project" value="UniProtKB-UniRule"/>
</dbReference>
<dbReference type="GO" id="GO:0022625">
    <property type="term" value="C:cytosolic large ribosomal subunit"/>
    <property type="evidence" value="ECO:0007669"/>
    <property type="project" value="TreeGrafter"/>
</dbReference>
<dbReference type="NCBIfam" id="TIGR03625">
    <property type="entry name" value="L3_bact"/>
    <property type="match status" value="1"/>
</dbReference>
<proteinExistence type="inferred from homology"/>
<comment type="function">
    <text evidence="7">One of the primary rRNA binding proteins, it binds directly near the 3'-end of the 23S rRNA, where it nucleates assembly of the 50S subunit.</text>
</comment>
<keyword evidence="5 7" id="KW-0687">Ribonucleoprotein</keyword>
<dbReference type="EMBL" id="JAHJDP010000046">
    <property type="protein sequence ID" value="MBU2691119.1"/>
    <property type="molecule type" value="Genomic_DNA"/>
</dbReference>
<dbReference type="Gene3D" id="2.40.30.10">
    <property type="entry name" value="Translation factors"/>
    <property type="match status" value="1"/>
</dbReference>
<evidence type="ECO:0000256" key="1">
    <source>
        <dbReference type="ARBA" id="ARBA00006540"/>
    </source>
</evidence>
<evidence type="ECO:0000313" key="9">
    <source>
        <dbReference type="Proteomes" id="UP000777784"/>
    </source>
</evidence>
<dbReference type="AlphaFoldDB" id="A0A948W643"/>
<dbReference type="Pfam" id="PF00297">
    <property type="entry name" value="Ribosomal_L3"/>
    <property type="match status" value="1"/>
</dbReference>
<name>A0A948W643_UNCEI</name>